<sequence>MLSSTHYVPLYPITIAQCYRSRAAGVLTWTWKTCLALFPPSPLSSSHTHNCIVSPGSVKHLYSSVLVCDKSEGIWTVCQLSDAACFPFWFPQINI</sequence>
<keyword evidence="2" id="KW-1185">Reference proteome</keyword>
<reference evidence="1 2" key="1">
    <citation type="journal article" date="2024" name="Commun. Biol.">
        <title>Comparative genomic analysis of thermophilic fungi reveals convergent evolutionary adaptations and gene losses.</title>
        <authorList>
            <person name="Steindorff A.S."/>
            <person name="Aguilar-Pontes M.V."/>
            <person name="Robinson A.J."/>
            <person name="Andreopoulos B."/>
            <person name="LaButti K."/>
            <person name="Kuo A."/>
            <person name="Mondo S."/>
            <person name="Riley R."/>
            <person name="Otillar R."/>
            <person name="Haridas S."/>
            <person name="Lipzen A."/>
            <person name="Grimwood J."/>
            <person name="Schmutz J."/>
            <person name="Clum A."/>
            <person name="Reid I.D."/>
            <person name="Moisan M.C."/>
            <person name="Butler G."/>
            <person name="Nguyen T.T.M."/>
            <person name="Dewar K."/>
            <person name="Conant G."/>
            <person name="Drula E."/>
            <person name="Henrissat B."/>
            <person name="Hansel C."/>
            <person name="Singer S."/>
            <person name="Hutchinson M.I."/>
            <person name="de Vries R.P."/>
            <person name="Natvig D.O."/>
            <person name="Powell A.J."/>
            <person name="Tsang A."/>
            <person name="Grigoriev I.V."/>
        </authorList>
    </citation>
    <scope>NUCLEOTIDE SEQUENCE [LARGE SCALE GENOMIC DNA]</scope>
    <source>
        <strain evidence="1 2">ATCC 24622</strain>
    </source>
</reference>
<gene>
    <name evidence="1" type="ORF">VTK73DRAFT_10225</name>
</gene>
<proteinExistence type="predicted"/>
<protein>
    <submittedName>
        <fullName evidence="1">Uncharacterized protein</fullName>
    </submittedName>
</protein>
<accession>A0ABR3XI47</accession>
<dbReference type="EMBL" id="JAZHXJ010000095">
    <property type="protein sequence ID" value="KAL1875269.1"/>
    <property type="molecule type" value="Genomic_DNA"/>
</dbReference>
<evidence type="ECO:0000313" key="1">
    <source>
        <dbReference type="EMBL" id="KAL1875269.1"/>
    </source>
</evidence>
<evidence type="ECO:0000313" key="2">
    <source>
        <dbReference type="Proteomes" id="UP001586593"/>
    </source>
</evidence>
<comment type="caution">
    <text evidence="1">The sequence shown here is derived from an EMBL/GenBank/DDBJ whole genome shotgun (WGS) entry which is preliminary data.</text>
</comment>
<name>A0ABR3XI47_9PEZI</name>
<organism evidence="1 2">
    <name type="scientific">Phialemonium thermophilum</name>
    <dbReference type="NCBI Taxonomy" id="223376"/>
    <lineage>
        <taxon>Eukaryota</taxon>
        <taxon>Fungi</taxon>
        <taxon>Dikarya</taxon>
        <taxon>Ascomycota</taxon>
        <taxon>Pezizomycotina</taxon>
        <taxon>Sordariomycetes</taxon>
        <taxon>Sordariomycetidae</taxon>
        <taxon>Cephalothecales</taxon>
        <taxon>Cephalothecaceae</taxon>
        <taxon>Phialemonium</taxon>
    </lineage>
</organism>
<dbReference type="Proteomes" id="UP001586593">
    <property type="component" value="Unassembled WGS sequence"/>
</dbReference>